<protein>
    <recommendedName>
        <fullName evidence="4">DUF3810 domain-containing protein</fullName>
    </recommendedName>
</protein>
<dbReference type="Proteomes" id="UP000006443">
    <property type="component" value="Unassembled WGS sequence"/>
</dbReference>
<dbReference type="EMBL" id="ACJM01000005">
    <property type="protein sequence ID" value="EEG77995.1"/>
    <property type="molecule type" value="Genomic_DNA"/>
</dbReference>
<keyword evidence="1" id="KW-0812">Transmembrane</keyword>
<feature type="transmembrane region" description="Helical" evidence="1">
    <location>
        <begin position="99"/>
        <end position="116"/>
    </location>
</feature>
<evidence type="ECO:0000256" key="1">
    <source>
        <dbReference type="SAM" id="Phobius"/>
    </source>
</evidence>
<dbReference type="AlphaFoldDB" id="C0GFN5"/>
<keyword evidence="1" id="KW-0472">Membrane</keyword>
<keyword evidence="3" id="KW-1185">Reference proteome</keyword>
<dbReference type="OrthoDB" id="1048788at2"/>
<dbReference type="RefSeq" id="WP_008515940.1">
    <property type="nucleotide sequence ID" value="NZ_ACJM01000005.1"/>
</dbReference>
<evidence type="ECO:0008006" key="4">
    <source>
        <dbReference type="Google" id="ProtNLM"/>
    </source>
</evidence>
<dbReference type="STRING" id="555088.DealDRAFT_1294"/>
<gene>
    <name evidence="2" type="ORF">DealDRAFT_1294</name>
</gene>
<reference evidence="2 3" key="1">
    <citation type="submission" date="2009-02" db="EMBL/GenBank/DDBJ databases">
        <title>Sequencing of the draft genome and assembly of Dethiobacter alkaliphilus AHT 1.</title>
        <authorList>
            <consortium name="US DOE Joint Genome Institute (JGI-PGF)"/>
            <person name="Lucas S."/>
            <person name="Copeland A."/>
            <person name="Lapidus A."/>
            <person name="Glavina del Rio T."/>
            <person name="Dalin E."/>
            <person name="Tice H."/>
            <person name="Bruce D."/>
            <person name="Goodwin L."/>
            <person name="Pitluck S."/>
            <person name="Larimer F."/>
            <person name="Land M.L."/>
            <person name="Hauser L."/>
            <person name="Muyzer G."/>
        </authorList>
    </citation>
    <scope>NUCLEOTIDE SEQUENCE [LARGE SCALE GENOMIC DNA]</scope>
    <source>
        <strain evidence="2 3">AHT 1</strain>
    </source>
</reference>
<dbReference type="InterPro" id="IPR024294">
    <property type="entry name" value="DUF3810"/>
</dbReference>
<dbReference type="Pfam" id="PF12725">
    <property type="entry name" value="DUF3810"/>
    <property type="match status" value="1"/>
</dbReference>
<evidence type="ECO:0000313" key="2">
    <source>
        <dbReference type="EMBL" id="EEG77995.1"/>
    </source>
</evidence>
<name>C0GFN5_DETAL</name>
<accession>C0GFN5</accession>
<keyword evidence="1" id="KW-1133">Transmembrane helix</keyword>
<proteinExistence type="predicted"/>
<dbReference type="eggNOG" id="ENOG502Z7T3">
    <property type="taxonomic scope" value="Bacteria"/>
</dbReference>
<comment type="caution">
    <text evidence="2">The sequence shown here is derived from an EMBL/GenBank/DDBJ whole genome shotgun (WGS) entry which is preliminary data.</text>
</comment>
<sequence length="371" mass="42877">MRSRHLHRAVFVFLTLGIIFSLSAPRFSRLIESRYSSGIYYWTIRPYSLLTGIFPFSLAELIVVSLVLYFIYKAVRAVVALRTNPRDFATTVPGKGKRLVLTLAVVYLAFSFMWGFNYSRLTFAEISGLPVEPASVEELTELATHLVERANELRLQVAEDDRGVMTLNGDIREMFGRAHLGYEKAAEIYPQLGGRYGRPKGVMLSRYWSYTGIGGMYFPFTAEANVNINMPHFLIPFTTTHEMAHQRGFAREDEANYIAYLTSTLHPDVDFQYSGTLQALNYTMSALRRYDPEKWSEVRTTYGEGVWRDLEEWQRYRARYDGSVRQVSTRVNNTYLMANRQTDGVHSYGRMVDLMLAEYRTVKDSWLNEYE</sequence>
<organism evidence="2 3">
    <name type="scientific">Dethiobacter alkaliphilus AHT 1</name>
    <dbReference type="NCBI Taxonomy" id="555088"/>
    <lineage>
        <taxon>Bacteria</taxon>
        <taxon>Bacillati</taxon>
        <taxon>Bacillota</taxon>
        <taxon>Dethiobacteria</taxon>
        <taxon>Dethiobacterales</taxon>
        <taxon>Dethiobacteraceae</taxon>
        <taxon>Dethiobacter</taxon>
    </lineage>
</organism>
<evidence type="ECO:0000313" key="3">
    <source>
        <dbReference type="Proteomes" id="UP000006443"/>
    </source>
</evidence>
<feature type="transmembrane region" description="Helical" evidence="1">
    <location>
        <begin position="52"/>
        <end position="72"/>
    </location>
</feature>